<proteinExistence type="predicted"/>
<dbReference type="GeneID" id="87838527"/>
<dbReference type="GO" id="GO:0098636">
    <property type="term" value="C:protein complex involved in cell adhesion"/>
    <property type="evidence" value="ECO:0007669"/>
    <property type="project" value="TreeGrafter"/>
</dbReference>
<organism evidence="2 3">
    <name type="scientific">Chaetomium fimeti</name>
    <dbReference type="NCBI Taxonomy" id="1854472"/>
    <lineage>
        <taxon>Eukaryota</taxon>
        <taxon>Fungi</taxon>
        <taxon>Dikarya</taxon>
        <taxon>Ascomycota</taxon>
        <taxon>Pezizomycotina</taxon>
        <taxon>Sordariomycetes</taxon>
        <taxon>Sordariomycetidae</taxon>
        <taxon>Sordariales</taxon>
        <taxon>Chaetomiaceae</taxon>
        <taxon>Chaetomium</taxon>
    </lineage>
</organism>
<dbReference type="SUPFAM" id="SSF141086">
    <property type="entry name" value="Agglutinin HPA-like"/>
    <property type="match status" value="3"/>
</dbReference>
<keyword evidence="2" id="KW-0482">Metalloprotease</keyword>
<dbReference type="InterPro" id="IPR024079">
    <property type="entry name" value="MetalloPept_cat_dom_sf"/>
</dbReference>
<evidence type="ECO:0000259" key="1">
    <source>
        <dbReference type="Pfam" id="PF09458"/>
    </source>
</evidence>
<evidence type="ECO:0000313" key="2">
    <source>
        <dbReference type="EMBL" id="KAK3296578.1"/>
    </source>
</evidence>
<dbReference type="Gene3D" id="2.60.40.2080">
    <property type="match status" value="3"/>
</dbReference>
<sequence>MDNSNWSHVGTSATKFVLDPNKPTMNLGSLNDNSRDDEICRVVLHEFGHALGCVHEHQSLAADIHWDEEKVIADAKRLYHWDEDKTRTQIFGKELDATMHSAFDPSSIMCYMIPPEWTKDGRGINENLALSETDISFIRKAYPFRTRNTGRLSVSPDIRQPYPPLALNSKIIEFDPPYPLPPRIILGLTLLDAAKTANIRVRVHTLSQSQRSNKSFTLNLDAWADTELYNAAATWLEFARSEVNFEVGQFDTTDNRSFEDRQPSAEGNFRRDMQHVDFPPGKYAEAPNVTVWLNALDLSKDFNWRIRAAARNVTTSGFDVVIESWDNTVVYSASAAWVACPRNHPGVASGTVSSSAHRKWFPPRLANGGRVKFDIPFDRTEPKVFIALNELDMDNSRNFRVKVSADKIDDKGFNWHGDAWADSILYTVGADWIAFG</sequence>
<dbReference type="Proteomes" id="UP001278766">
    <property type="component" value="Unassembled WGS sequence"/>
</dbReference>
<dbReference type="GO" id="GO:0009986">
    <property type="term" value="C:cell surface"/>
    <property type="evidence" value="ECO:0007669"/>
    <property type="project" value="TreeGrafter"/>
</dbReference>
<dbReference type="Gene3D" id="3.40.390.10">
    <property type="entry name" value="Collagenase (Catalytic Domain)"/>
    <property type="match status" value="1"/>
</dbReference>
<dbReference type="SUPFAM" id="SSF55486">
    <property type="entry name" value="Metalloproteases ('zincins'), catalytic domain"/>
    <property type="match status" value="1"/>
</dbReference>
<keyword evidence="3" id="KW-1185">Reference proteome</keyword>
<feature type="domain" description="H-type lectin" evidence="1">
    <location>
        <begin position="370"/>
        <end position="435"/>
    </location>
</feature>
<gene>
    <name evidence="2" type="ORF">B0H64DRAFT_356005</name>
</gene>
<dbReference type="Pfam" id="PF09458">
    <property type="entry name" value="H_lectin"/>
    <property type="match status" value="3"/>
</dbReference>
<accession>A0AAE0HHC6</accession>
<dbReference type="InterPro" id="IPR019019">
    <property type="entry name" value="H-type_lectin_domain"/>
</dbReference>
<dbReference type="EMBL" id="JAUEPN010000003">
    <property type="protein sequence ID" value="KAK3296578.1"/>
    <property type="molecule type" value="Genomic_DNA"/>
</dbReference>
<reference evidence="2" key="1">
    <citation type="journal article" date="2023" name="Mol. Phylogenet. Evol.">
        <title>Genome-scale phylogeny and comparative genomics of the fungal order Sordariales.</title>
        <authorList>
            <person name="Hensen N."/>
            <person name="Bonometti L."/>
            <person name="Westerberg I."/>
            <person name="Brannstrom I.O."/>
            <person name="Guillou S."/>
            <person name="Cros-Aarteil S."/>
            <person name="Calhoun S."/>
            <person name="Haridas S."/>
            <person name="Kuo A."/>
            <person name="Mondo S."/>
            <person name="Pangilinan J."/>
            <person name="Riley R."/>
            <person name="LaButti K."/>
            <person name="Andreopoulos B."/>
            <person name="Lipzen A."/>
            <person name="Chen C."/>
            <person name="Yan M."/>
            <person name="Daum C."/>
            <person name="Ng V."/>
            <person name="Clum A."/>
            <person name="Steindorff A."/>
            <person name="Ohm R.A."/>
            <person name="Martin F."/>
            <person name="Silar P."/>
            <person name="Natvig D.O."/>
            <person name="Lalanne C."/>
            <person name="Gautier V."/>
            <person name="Ament-Velasquez S.L."/>
            <person name="Kruys A."/>
            <person name="Hutchinson M.I."/>
            <person name="Powell A.J."/>
            <person name="Barry K."/>
            <person name="Miller A.N."/>
            <person name="Grigoriev I.V."/>
            <person name="Debuchy R."/>
            <person name="Gladieux P."/>
            <person name="Hiltunen Thoren M."/>
            <person name="Johannesson H."/>
        </authorList>
    </citation>
    <scope>NUCLEOTIDE SEQUENCE</scope>
    <source>
        <strain evidence="2">CBS 168.71</strain>
    </source>
</reference>
<dbReference type="PANTHER" id="PTHR46938">
    <property type="entry name" value="DISCOIDIN-1 SUBUNIT A-RELATED-RELATED"/>
    <property type="match status" value="1"/>
</dbReference>
<dbReference type="GO" id="GO:0070492">
    <property type="term" value="F:oligosaccharide binding"/>
    <property type="evidence" value="ECO:0007669"/>
    <property type="project" value="TreeGrafter"/>
</dbReference>
<feature type="domain" description="H-type lectin" evidence="1">
    <location>
        <begin position="274"/>
        <end position="339"/>
    </location>
</feature>
<protein>
    <submittedName>
        <fullName evidence="2">Metalloprotease</fullName>
    </submittedName>
</protein>
<dbReference type="InterPro" id="IPR037221">
    <property type="entry name" value="H-type_lectin_dom_sf"/>
</dbReference>
<dbReference type="AlphaFoldDB" id="A0AAE0HHC6"/>
<feature type="domain" description="H-type lectin" evidence="1">
    <location>
        <begin position="172"/>
        <end position="236"/>
    </location>
</feature>
<comment type="caution">
    <text evidence="2">The sequence shown here is derived from an EMBL/GenBank/DDBJ whole genome shotgun (WGS) entry which is preliminary data.</text>
</comment>
<keyword evidence="2" id="KW-0378">Hydrolase</keyword>
<dbReference type="GO" id="GO:0046871">
    <property type="term" value="F:N-acetylgalactosamine binding"/>
    <property type="evidence" value="ECO:0007669"/>
    <property type="project" value="TreeGrafter"/>
</dbReference>
<evidence type="ECO:0000313" key="3">
    <source>
        <dbReference type="Proteomes" id="UP001278766"/>
    </source>
</evidence>
<dbReference type="InterPro" id="IPR052487">
    <property type="entry name" value="Galactose-binding_lectin"/>
</dbReference>
<dbReference type="GO" id="GO:0030247">
    <property type="term" value="F:polysaccharide binding"/>
    <property type="evidence" value="ECO:0007669"/>
    <property type="project" value="TreeGrafter"/>
</dbReference>
<reference evidence="2" key="2">
    <citation type="submission" date="2023-06" db="EMBL/GenBank/DDBJ databases">
        <authorList>
            <consortium name="Lawrence Berkeley National Laboratory"/>
            <person name="Haridas S."/>
            <person name="Hensen N."/>
            <person name="Bonometti L."/>
            <person name="Westerberg I."/>
            <person name="Brannstrom I.O."/>
            <person name="Guillou S."/>
            <person name="Cros-Aarteil S."/>
            <person name="Calhoun S."/>
            <person name="Kuo A."/>
            <person name="Mondo S."/>
            <person name="Pangilinan J."/>
            <person name="Riley R."/>
            <person name="Labutti K."/>
            <person name="Andreopoulos B."/>
            <person name="Lipzen A."/>
            <person name="Chen C."/>
            <person name="Yanf M."/>
            <person name="Daum C."/>
            <person name="Ng V."/>
            <person name="Clum A."/>
            <person name="Steindorff A."/>
            <person name="Ohm R."/>
            <person name="Martin F."/>
            <person name="Silar P."/>
            <person name="Natvig D."/>
            <person name="Lalanne C."/>
            <person name="Gautier V."/>
            <person name="Ament-Velasquez S.L."/>
            <person name="Kruys A."/>
            <person name="Hutchinson M.I."/>
            <person name="Powell A.J."/>
            <person name="Barry K."/>
            <person name="Miller A.N."/>
            <person name="Grigoriev I.V."/>
            <person name="Debuchy R."/>
            <person name="Gladieux P."/>
            <person name="Thoren M.H."/>
            <person name="Johannesson H."/>
        </authorList>
    </citation>
    <scope>NUCLEOTIDE SEQUENCE</scope>
    <source>
        <strain evidence="2">CBS 168.71</strain>
    </source>
</reference>
<keyword evidence="2" id="KW-0645">Protease</keyword>
<name>A0AAE0HHC6_9PEZI</name>
<dbReference type="GO" id="GO:0008237">
    <property type="term" value="F:metallopeptidase activity"/>
    <property type="evidence" value="ECO:0007669"/>
    <property type="project" value="UniProtKB-KW"/>
</dbReference>
<dbReference type="GO" id="GO:0098609">
    <property type="term" value="P:cell-cell adhesion"/>
    <property type="evidence" value="ECO:0007669"/>
    <property type="project" value="TreeGrafter"/>
</dbReference>
<dbReference type="RefSeq" id="XP_062660092.1">
    <property type="nucleotide sequence ID" value="XM_062801579.1"/>
</dbReference>